<comment type="pathway">
    <text evidence="1 6">Amino-acid degradation; L-arginine degradation via ADI pathway; carbamoyl phosphate from L-arginine: step 1/2.</text>
</comment>
<keyword evidence="6" id="KW-0963">Cytoplasm</keyword>
<evidence type="ECO:0000256" key="6">
    <source>
        <dbReference type="HAMAP-Rule" id="MF_00242"/>
    </source>
</evidence>
<dbReference type="Proteomes" id="UP000831151">
    <property type="component" value="Chromosome"/>
</dbReference>
<sequence length="407" mass="46512">MEKGVRVYSEIGKLRKVILHRPGEEINNVSPDTMQELLFDEVPYLDQALREHDFFANLLKESGCEVYYLEDLVADVIKDKNLKESLIEEFLDEADLHTPNERYIMKDILLQQKTDKDMVMKMIAGTRMTELTKRSKETLADFSDADRYFLTVPMPNAYFTRDPFANIGHGVAINKMWSNVRRRETLFGKYIYDHHEMFKGVDVPRWYDRTDTFHTEGGDQLILTKDVLAVGISQRTEAAALQKLAENVLNAGEFKTVLAINIPQSHAFMHLDTVFTMIDKDKFTIHPEVEGPLVVYSMVKDGDKIVITEEKDSLDKILAHYLGLDAVDLIRCGGGLGIDAQREQWNDGSNTLAIAPGEVVVYDRNVVTNDLLEKEGIKLHRMPSYELSRGRGGPRCMSMPLYREDVK</sequence>
<reference evidence="8" key="1">
    <citation type="submission" date="2022-04" db="EMBL/GenBank/DDBJ databases">
        <title>Complete genome sequences of Ezakiella coagulans and Fenollaria massiliensis.</title>
        <authorList>
            <person name="France M.T."/>
            <person name="Clifford J."/>
            <person name="Narina S."/>
            <person name="Rutt L."/>
            <person name="Ravel J."/>
        </authorList>
    </citation>
    <scope>NUCLEOTIDE SEQUENCE</scope>
    <source>
        <strain evidence="8">C0061C2</strain>
    </source>
</reference>
<dbReference type="GO" id="GO:0016990">
    <property type="term" value="F:arginine deiminase activity"/>
    <property type="evidence" value="ECO:0007669"/>
    <property type="project" value="UniProtKB-UniRule"/>
</dbReference>
<dbReference type="SUPFAM" id="SSF55909">
    <property type="entry name" value="Pentein"/>
    <property type="match status" value="1"/>
</dbReference>
<dbReference type="PANTHER" id="PTHR47271:SF2">
    <property type="entry name" value="ARGININE DEIMINASE"/>
    <property type="match status" value="1"/>
</dbReference>
<dbReference type="EMBL" id="CP096649">
    <property type="protein sequence ID" value="UQK58956.1"/>
    <property type="molecule type" value="Genomic_DNA"/>
</dbReference>
<keyword evidence="3 6" id="KW-0056">Arginine metabolism</keyword>
<dbReference type="Gene3D" id="1.10.3930.10">
    <property type="entry name" value="Arginine deiminase"/>
    <property type="match status" value="1"/>
</dbReference>
<dbReference type="HAMAP" id="MF_00242">
    <property type="entry name" value="Arg_deiminase"/>
    <property type="match status" value="1"/>
</dbReference>
<dbReference type="KEGG" id="fms:M1R53_06860"/>
<dbReference type="GO" id="GO:0019546">
    <property type="term" value="P:L-arginine deiminase pathway"/>
    <property type="evidence" value="ECO:0007669"/>
    <property type="project" value="UniProtKB-UniRule"/>
</dbReference>
<dbReference type="RefSeq" id="WP_070600065.1">
    <property type="nucleotide sequence ID" value="NZ_CP096649.1"/>
</dbReference>
<organism evidence="8 9">
    <name type="scientific">Fenollaria massiliensis</name>
    <dbReference type="NCBI Taxonomy" id="938288"/>
    <lineage>
        <taxon>Bacteria</taxon>
        <taxon>Bacillati</taxon>
        <taxon>Bacillota</taxon>
        <taxon>Clostridia</taxon>
        <taxon>Eubacteriales</taxon>
        <taxon>Fenollaria</taxon>
    </lineage>
</organism>
<evidence type="ECO:0000256" key="4">
    <source>
        <dbReference type="ARBA" id="ARBA00022801"/>
    </source>
</evidence>
<dbReference type="EC" id="3.5.3.6" evidence="6"/>
<evidence type="ECO:0000256" key="5">
    <source>
        <dbReference type="ARBA" id="ARBA00049429"/>
    </source>
</evidence>
<evidence type="ECO:0000256" key="3">
    <source>
        <dbReference type="ARBA" id="ARBA00022503"/>
    </source>
</evidence>
<feature type="active site" description="Amidino-cysteine intermediate" evidence="6 7">
    <location>
        <position position="396"/>
    </location>
</feature>
<name>A0A9E7DJA2_9FIRM</name>
<dbReference type="AlphaFoldDB" id="A0A9E7DJA2"/>
<comment type="similarity">
    <text evidence="2 6">Belongs to the arginine deiminase family.</text>
</comment>
<dbReference type="PANTHER" id="PTHR47271">
    <property type="entry name" value="ARGININE DEIMINASE"/>
    <property type="match status" value="1"/>
</dbReference>
<comment type="catalytic activity">
    <reaction evidence="5 6">
        <text>L-arginine + H2O = L-citrulline + NH4(+)</text>
        <dbReference type="Rhea" id="RHEA:19597"/>
        <dbReference type="ChEBI" id="CHEBI:15377"/>
        <dbReference type="ChEBI" id="CHEBI:28938"/>
        <dbReference type="ChEBI" id="CHEBI:32682"/>
        <dbReference type="ChEBI" id="CHEBI:57743"/>
        <dbReference type="EC" id="3.5.3.6"/>
    </reaction>
</comment>
<dbReference type="NCBIfam" id="NF002381">
    <property type="entry name" value="PRK01388.1"/>
    <property type="match status" value="1"/>
</dbReference>
<evidence type="ECO:0000256" key="1">
    <source>
        <dbReference type="ARBA" id="ARBA00005213"/>
    </source>
</evidence>
<keyword evidence="9" id="KW-1185">Reference proteome</keyword>
<dbReference type="Pfam" id="PF02274">
    <property type="entry name" value="ADI"/>
    <property type="match status" value="1"/>
</dbReference>
<keyword evidence="4 6" id="KW-0378">Hydrolase</keyword>
<comment type="subcellular location">
    <subcellularLocation>
        <location evidence="6">Cytoplasm</location>
    </subcellularLocation>
</comment>
<proteinExistence type="inferred from homology"/>
<protein>
    <recommendedName>
        <fullName evidence="6">Arginine deiminase</fullName>
        <shortName evidence="6">ADI</shortName>
        <ecNumber evidence="6">3.5.3.6</ecNumber>
    </recommendedName>
    <alternativeName>
        <fullName evidence="6">Arginine dihydrolase</fullName>
        <shortName evidence="6">AD</shortName>
    </alternativeName>
</protein>
<dbReference type="GO" id="GO:0005737">
    <property type="term" value="C:cytoplasm"/>
    <property type="evidence" value="ECO:0007669"/>
    <property type="project" value="UniProtKB-SubCell"/>
</dbReference>
<evidence type="ECO:0000256" key="2">
    <source>
        <dbReference type="ARBA" id="ARBA00010206"/>
    </source>
</evidence>
<gene>
    <name evidence="6 8" type="primary">arcA</name>
    <name evidence="8" type="ORF">M1R53_06860</name>
</gene>
<dbReference type="NCBIfam" id="TIGR01078">
    <property type="entry name" value="arcA"/>
    <property type="match status" value="1"/>
</dbReference>
<evidence type="ECO:0000313" key="8">
    <source>
        <dbReference type="EMBL" id="UQK58956.1"/>
    </source>
</evidence>
<dbReference type="PIRSF" id="PIRSF006356">
    <property type="entry name" value="Arg_deiminase"/>
    <property type="match status" value="1"/>
</dbReference>
<accession>A0A9E7DJA2</accession>
<dbReference type="InterPro" id="IPR003876">
    <property type="entry name" value="Arg_deiminase"/>
</dbReference>
<evidence type="ECO:0000256" key="7">
    <source>
        <dbReference type="PIRSR" id="PIRSR006356-1"/>
    </source>
</evidence>
<evidence type="ECO:0000313" key="9">
    <source>
        <dbReference type="Proteomes" id="UP000831151"/>
    </source>
</evidence>
<dbReference type="PRINTS" id="PR01466">
    <property type="entry name" value="ARGDEIMINASE"/>
</dbReference>
<dbReference type="Gene3D" id="3.75.10.10">
    <property type="entry name" value="L-arginine/glycine Amidinotransferase, Chain A"/>
    <property type="match status" value="1"/>
</dbReference>